<protein>
    <recommendedName>
        <fullName evidence="1">DUF397 domain-containing protein</fullName>
    </recommendedName>
</protein>
<dbReference type="InterPro" id="IPR007278">
    <property type="entry name" value="DUF397"/>
</dbReference>
<reference evidence="3" key="1">
    <citation type="submission" date="2016-10" db="EMBL/GenBank/DDBJ databases">
        <authorList>
            <person name="Varghese N."/>
            <person name="Submissions S."/>
        </authorList>
    </citation>
    <scope>NUCLEOTIDE SEQUENCE [LARGE SCALE GENOMIC DNA]</scope>
    <source>
        <strain evidence="3">CGMCC 4.3530</strain>
    </source>
</reference>
<evidence type="ECO:0000259" key="1">
    <source>
        <dbReference type="Pfam" id="PF04149"/>
    </source>
</evidence>
<gene>
    <name evidence="2" type="ORF">SAMN05216215_10426</name>
</gene>
<dbReference type="Proteomes" id="UP000199529">
    <property type="component" value="Unassembled WGS sequence"/>
</dbReference>
<dbReference type="EMBL" id="FNOK01000042">
    <property type="protein sequence ID" value="SDY99781.1"/>
    <property type="molecule type" value="Genomic_DNA"/>
</dbReference>
<accession>A0A1H3PFC4</accession>
<evidence type="ECO:0000313" key="3">
    <source>
        <dbReference type="Proteomes" id="UP000199529"/>
    </source>
</evidence>
<organism evidence="2 3">
    <name type="scientific">Saccharopolyspora shandongensis</name>
    <dbReference type="NCBI Taxonomy" id="418495"/>
    <lineage>
        <taxon>Bacteria</taxon>
        <taxon>Bacillati</taxon>
        <taxon>Actinomycetota</taxon>
        <taxon>Actinomycetes</taxon>
        <taxon>Pseudonocardiales</taxon>
        <taxon>Pseudonocardiaceae</taxon>
        <taxon>Saccharopolyspora</taxon>
    </lineage>
</organism>
<dbReference type="OrthoDB" id="3430276at2"/>
<dbReference type="STRING" id="418495.SAMN05216215_10426"/>
<feature type="domain" description="DUF397" evidence="1">
    <location>
        <begin position="6"/>
        <end position="58"/>
    </location>
</feature>
<evidence type="ECO:0000313" key="2">
    <source>
        <dbReference type="EMBL" id="SDY99781.1"/>
    </source>
</evidence>
<dbReference type="RefSeq" id="WP_093273226.1">
    <property type="nucleotide sequence ID" value="NZ_FNOK01000042.1"/>
</dbReference>
<dbReference type="Pfam" id="PF04149">
    <property type="entry name" value="DUF397"/>
    <property type="match status" value="1"/>
</dbReference>
<name>A0A1H3PFC4_9PSEU</name>
<keyword evidence="3" id="KW-1185">Reference proteome</keyword>
<sequence>MHLSRAAWRKSSYSGGGNQCVEVGVAPGAIGIRDTKDRAYGTLVVTPAHFASFLEAIKADRFSD</sequence>
<dbReference type="AlphaFoldDB" id="A0A1H3PFC4"/>
<proteinExistence type="predicted"/>